<proteinExistence type="predicted"/>
<evidence type="ECO:0000313" key="3">
    <source>
        <dbReference type="Proteomes" id="UP001620597"/>
    </source>
</evidence>
<evidence type="ECO:0000256" key="1">
    <source>
        <dbReference type="SAM" id="Phobius"/>
    </source>
</evidence>
<feature type="transmembrane region" description="Helical" evidence="1">
    <location>
        <begin position="7"/>
        <end position="28"/>
    </location>
</feature>
<keyword evidence="1" id="KW-0812">Transmembrane</keyword>
<name>A0ABW8NI80_9GAMM</name>
<dbReference type="RefSeq" id="WP_369854419.1">
    <property type="nucleotide sequence ID" value="NZ_JBBKTX010000009.1"/>
</dbReference>
<keyword evidence="3" id="KW-1185">Reference proteome</keyword>
<keyword evidence="1" id="KW-1133">Transmembrane helix</keyword>
<gene>
    <name evidence="2" type="ORF">WG929_09155</name>
</gene>
<protein>
    <submittedName>
        <fullName evidence="2">Uncharacterized protein</fullName>
    </submittedName>
</protein>
<accession>A0ABW8NI80</accession>
<feature type="transmembrane region" description="Helical" evidence="1">
    <location>
        <begin position="34"/>
        <end position="53"/>
    </location>
</feature>
<reference evidence="2 3" key="1">
    <citation type="submission" date="2024-03" db="EMBL/GenBank/DDBJ databases">
        <title>High-quality draft genome sequence of Oceanobacter sp. wDCs-4.</title>
        <authorList>
            <person name="Dong C."/>
        </authorList>
    </citation>
    <scope>NUCLEOTIDE SEQUENCE [LARGE SCALE GENOMIC DNA]</scope>
    <source>
        <strain evidence="3">wDCs-4</strain>
    </source>
</reference>
<sequence length="72" mass="7952">MLTWSIIILALVVLAIVTLIVLISTGVAPWLTSIVFKTLASLFVLTLLVTLVLRNKRSTERRKPAHPSNLQS</sequence>
<evidence type="ECO:0000313" key="2">
    <source>
        <dbReference type="EMBL" id="MFK4752571.1"/>
    </source>
</evidence>
<organism evidence="2 3">
    <name type="scientific">Oceanobacter antarcticus</name>
    <dbReference type="NCBI Taxonomy" id="3133425"/>
    <lineage>
        <taxon>Bacteria</taxon>
        <taxon>Pseudomonadati</taxon>
        <taxon>Pseudomonadota</taxon>
        <taxon>Gammaproteobacteria</taxon>
        <taxon>Oceanospirillales</taxon>
        <taxon>Oceanospirillaceae</taxon>
        <taxon>Oceanobacter</taxon>
    </lineage>
</organism>
<dbReference type="EMBL" id="JBBKTX010000009">
    <property type="protein sequence ID" value="MFK4752571.1"/>
    <property type="molecule type" value="Genomic_DNA"/>
</dbReference>
<comment type="caution">
    <text evidence="2">The sequence shown here is derived from an EMBL/GenBank/DDBJ whole genome shotgun (WGS) entry which is preliminary data.</text>
</comment>
<dbReference type="Proteomes" id="UP001620597">
    <property type="component" value="Unassembled WGS sequence"/>
</dbReference>
<keyword evidence="1" id="KW-0472">Membrane</keyword>